<dbReference type="RefSeq" id="WP_241716746.1">
    <property type="nucleotide sequence ID" value="NZ_JALBUF010000026.1"/>
</dbReference>
<sequence length="66" mass="7210">MSDQKKSYDQAKSQFLGSQQKPASQASSKAPNFKSAGLRAINENDQSALRSIQAGREKPNKKKGNE</sequence>
<dbReference type="Proteomes" id="UP001139263">
    <property type="component" value="Unassembled WGS sequence"/>
</dbReference>
<protein>
    <submittedName>
        <fullName evidence="2">Uncharacterized protein</fullName>
    </submittedName>
</protein>
<dbReference type="EMBL" id="JALBUF010000026">
    <property type="protein sequence ID" value="MCI0184792.1"/>
    <property type="molecule type" value="Genomic_DNA"/>
</dbReference>
<keyword evidence="3" id="KW-1185">Reference proteome</keyword>
<reference evidence="2" key="1">
    <citation type="submission" date="2022-03" db="EMBL/GenBank/DDBJ databases">
        <title>Draft Genome Sequence of Firmicute Strain S0AB, a Heterotrophic Iron/Sulfur-Oxidizing Extreme Acidophile.</title>
        <authorList>
            <person name="Vergara E."/>
            <person name="Pakostova E."/>
            <person name="Johnson D.B."/>
            <person name="Holmes D.S."/>
        </authorList>
    </citation>
    <scope>NUCLEOTIDE SEQUENCE</scope>
    <source>
        <strain evidence="2">S0AB</strain>
    </source>
</reference>
<feature type="region of interest" description="Disordered" evidence="1">
    <location>
        <begin position="1"/>
        <end position="66"/>
    </location>
</feature>
<accession>A0A9X1VEZ5</accession>
<evidence type="ECO:0000313" key="3">
    <source>
        <dbReference type="Proteomes" id="UP001139263"/>
    </source>
</evidence>
<dbReference type="AlphaFoldDB" id="A0A9X1VEZ5"/>
<feature type="compositionally biased region" description="Basic and acidic residues" evidence="1">
    <location>
        <begin position="55"/>
        <end position="66"/>
    </location>
</feature>
<organism evidence="2 3">
    <name type="scientific">Sulfoacidibacillus ferrooxidans</name>
    <dbReference type="NCBI Taxonomy" id="2005001"/>
    <lineage>
        <taxon>Bacteria</taxon>
        <taxon>Bacillati</taxon>
        <taxon>Bacillota</taxon>
        <taxon>Bacilli</taxon>
        <taxon>Bacillales</taxon>
        <taxon>Alicyclobacillaceae</taxon>
        <taxon>Sulfoacidibacillus</taxon>
    </lineage>
</organism>
<evidence type="ECO:0000256" key="1">
    <source>
        <dbReference type="SAM" id="MobiDB-lite"/>
    </source>
</evidence>
<comment type="caution">
    <text evidence="2">The sequence shown here is derived from an EMBL/GenBank/DDBJ whole genome shotgun (WGS) entry which is preliminary data.</text>
</comment>
<feature type="compositionally biased region" description="Low complexity" evidence="1">
    <location>
        <begin position="18"/>
        <end position="31"/>
    </location>
</feature>
<gene>
    <name evidence="2" type="ORF">MM817_03089</name>
</gene>
<evidence type="ECO:0000313" key="2">
    <source>
        <dbReference type="EMBL" id="MCI0184792.1"/>
    </source>
</evidence>
<name>A0A9X1VEZ5_9BACL</name>
<proteinExistence type="predicted"/>